<keyword evidence="9" id="KW-1185">Reference proteome</keyword>
<evidence type="ECO:0000313" key="8">
    <source>
        <dbReference type="EMBL" id="RKH56010.1"/>
    </source>
</evidence>
<dbReference type="InterPro" id="IPR015421">
    <property type="entry name" value="PyrdxlP-dep_Trfase_major"/>
</dbReference>
<keyword evidence="8" id="KW-0808">Transferase</keyword>
<evidence type="ECO:0000256" key="2">
    <source>
        <dbReference type="ARBA" id="ARBA00022898"/>
    </source>
</evidence>
<evidence type="ECO:0000256" key="4">
    <source>
        <dbReference type="ARBA" id="ARBA00023125"/>
    </source>
</evidence>
<evidence type="ECO:0000256" key="6">
    <source>
        <dbReference type="SAM" id="MobiDB-lite"/>
    </source>
</evidence>
<dbReference type="AlphaFoldDB" id="A0A3A8PLA9"/>
<organism evidence="8 9">
    <name type="scientific">Corallococcus llansteffanensis</name>
    <dbReference type="NCBI Taxonomy" id="2316731"/>
    <lineage>
        <taxon>Bacteria</taxon>
        <taxon>Pseudomonadati</taxon>
        <taxon>Myxococcota</taxon>
        <taxon>Myxococcia</taxon>
        <taxon>Myxococcales</taxon>
        <taxon>Cystobacterineae</taxon>
        <taxon>Myxococcaceae</taxon>
        <taxon>Corallococcus</taxon>
    </lineage>
</organism>
<comment type="similarity">
    <text evidence="1">In the C-terminal section; belongs to the class-I pyridoxal-phosphate-dependent aminotransferase family.</text>
</comment>
<evidence type="ECO:0000256" key="5">
    <source>
        <dbReference type="ARBA" id="ARBA00023163"/>
    </source>
</evidence>
<dbReference type="Pfam" id="PF00155">
    <property type="entry name" value="Aminotran_1_2"/>
    <property type="match status" value="1"/>
</dbReference>
<evidence type="ECO:0000259" key="7">
    <source>
        <dbReference type="PROSITE" id="PS50949"/>
    </source>
</evidence>
<dbReference type="Gene3D" id="1.10.10.10">
    <property type="entry name" value="Winged helix-like DNA-binding domain superfamily/Winged helix DNA-binding domain"/>
    <property type="match status" value="1"/>
</dbReference>
<feature type="region of interest" description="Disordered" evidence="6">
    <location>
        <begin position="1"/>
        <end position="60"/>
    </location>
</feature>
<evidence type="ECO:0000313" key="9">
    <source>
        <dbReference type="Proteomes" id="UP000272888"/>
    </source>
</evidence>
<dbReference type="PANTHER" id="PTHR46577:SF1">
    <property type="entry name" value="HTH-TYPE TRANSCRIPTIONAL REGULATORY PROTEIN GABR"/>
    <property type="match status" value="1"/>
</dbReference>
<dbReference type="Gene3D" id="3.40.640.10">
    <property type="entry name" value="Type I PLP-dependent aspartate aminotransferase-like (Major domain)"/>
    <property type="match status" value="1"/>
</dbReference>
<dbReference type="CDD" id="cd07377">
    <property type="entry name" value="WHTH_GntR"/>
    <property type="match status" value="1"/>
</dbReference>
<name>A0A3A8PLA9_9BACT</name>
<dbReference type="PANTHER" id="PTHR46577">
    <property type="entry name" value="HTH-TYPE TRANSCRIPTIONAL REGULATORY PROTEIN GABR"/>
    <property type="match status" value="1"/>
</dbReference>
<dbReference type="Gene3D" id="3.90.1150.10">
    <property type="entry name" value="Aspartate Aminotransferase, domain 1"/>
    <property type="match status" value="1"/>
</dbReference>
<dbReference type="GO" id="GO:0008483">
    <property type="term" value="F:transaminase activity"/>
    <property type="evidence" value="ECO:0007669"/>
    <property type="project" value="UniProtKB-KW"/>
</dbReference>
<dbReference type="PROSITE" id="PS50949">
    <property type="entry name" value="HTH_GNTR"/>
    <property type="match status" value="1"/>
</dbReference>
<comment type="caution">
    <text evidence="8">The sequence shown here is derived from an EMBL/GenBank/DDBJ whole genome shotgun (WGS) entry which is preliminary data.</text>
</comment>
<dbReference type="InterPro" id="IPR051446">
    <property type="entry name" value="HTH_trans_reg/aminotransferase"/>
</dbReference>
<dbReference type="InterPro" id="IPR000524">
    <property type="entry name" value="Tscrpt_reg_HTH_GntR"/>
</dbReference>
<protein>
    <submittedName>
        <fullName evidence="8">PLP-dependent aminotransferase family protein</fullName>
    </submittedName>
</protein>
<dbReference type="Pfam" id="PF00392">
    <property type="entry name" value="GntR"/>
    <property type="match status" value="1"/>
</dbReference>
<dbReference type="InterPro" id="IPR036390">
    <property type="entry name" value="WH_DNA-bd_sf"/>
</dbReference>
<reference evidence="9" key="1">
    <citation type="submission" date="2018-09" db="EMBL/GenBank/DDBJ databases">
        <authorList>
            <person name="Livingstone P.G."/>
            <person name="Whitworth D.E."/>
        </authorList>
    </citation>
    <scope>NUCLEOTIDE SEQUENCE [LARGE SCALE GENOMIC DNA]</scope>
    <source>
        <strain evidence="9">CA051B</strain>
    </source>
</reference>
<dbReference type="InterPro" id="IPR036388">
    <property type="entry name" value="WH-like_DNA-bd_sf"/>
</dbReference>
<dbReference type="CDD" id="cd00609">
    <property type="entry name" value="AAT_like"/>
    <property type="match status" value="1"/>
</dbReference>
<dbReference type="SUPFAM" id="SSF46785">
    <property type="entry name" value="Winged helix' DNA-binding domain"/>
    <property type="match status" value="1"/>
</dbReference>
<dbReference type="SMART" id="SM00345">
    <property type="entry name" value="HTH_GNTR"/>
    <property type="match status" value="1"/>
</dbReference>
<sequence>MVRATAPRPSSPTSTPAPSCSSRPRTARSAACTGRPARRRCCSGASSSRRTEPAGELPAPGWVRLGNCHGTIRVASHDASVPRKSMTRSTWKPRLKRSGGPLYAALVDALAADISAGRLRAGDRLPTHRELAATVEASLGTVTRAYAEAERRGLIRSQVGNGTFVRDLTEADPYSPQLDRTRIDLGPTAVPIVPGDLGHLSLAAALTRLGGRADLAALSGYQAHAGSESQREAGARWLGLAGVPASTGEVTVCGGAQHGTLMLLSLLATPEGVLVEDITYPGVLSAAEWLRLPTHPVALDEDGLIPEALAEACRKSGARVLYCTPTNHNPTTAIMPLKRRQALVEVCREFGVTIIENGALAPLVAKAPPPLVALDPGRTYHIGSLSKATLPALRVGFIRAPAEARRALEHAAAATVWSGSPLLNEIASQWISDGTAEALRDARRAEATARQSLAASVLKGHPYIAHATAYFLWMPIPEHRRATELVEQAAARDVLLGPGHLFAARPGHAPNALRVSLGAASSRAELERGLKTLAELLGASSPTPRRMT</sequence>
<gene>
    <name evidence="8" type="ORF">D7V93_21255</name>
</gene>
<keyword evidence="3" id="KW-0805">Transcription regulation</keyword>
<keyword evidence="2" id="KW-0663">Pyridoxal phosphate</keyword>
<dbReference type="GO" id="GO:0003677">
    <property type="term" value="F:DNA binding"/>
    <property type="evidence" value="ECO:0007669"/>
    <property type="project" value="UniProtKB-KW"/>
</dbReference>
<dbReference type="Proteomes" id="UP000272888">
    <property type="component" value="Unassembled WGS sequence"/>
</dbReference>
<dbReference type="GO" id="GO:0030170">
    <property type="term" value="F:pyridoxal phosphate binding"/>
    <property type="evidence" value="ECO:0007669"/>
    <property type="project" value="InterPro"/>
</dbReference>
<evidence type="ECO:0000256" key="3">
    <source>
        <dbReference type="ARBA" id="ARBA00023015"/>
    </source>
</evidence>
<keyword evidence="4" id="KW-0238">DNA-binding</keyword>
<keyword evidence="5" id="KW-0804">Transcription</keyword>
<dbReference type="InterPro" id="IPR015424">
    <property type="entry name" value="PyrdxlP-dep_Trfase"/>
</dbReference>
<feature type="domain" description="HTH gntR-type" evidence="7">
    <location>
        <begin position="100"/>
        <end position="168"/>
    </location>
</feature>
<feature type="compositionally biased region" description="Low complexity" evidence="6">
    <location>
        <begin position="1"/>
        <end position="35"/>
    </location>
</feature>
<evidence type="ECO:0000256" key="1">
    <source>
        <dbReference type="ARBA" id="ARBA00005384"/>
    </source>
</evidence>
<accession>A0A3A8PLA9</accession>
<dbReference type="InterPro" id="IPR015422">
    <property type="entry name" value="PyrdxlP-dep_Trfase_small"/>
</dbReference>
<dbReference type="SUPFAM" id="SSF53383">
    <property type="entry name" value="PLP-dependent transferases"/>
    <property type="match status" value="1"/>
</dbReference>
<dbReference type="EMBL" id="RAWB01000227">
    <property type="protein sequence ID" value="RKH56010.1"/>
    <property type="molecule type" value="Genomic_DNA"/>
</dbReference>
<proteinExistence type="inferred from homology"/>
<dbReference type="InterPro" id="IPR004839">
    <property type="entry name" value="Aminotransferase_I/II_large"/>
</dbReference>
<dbReference type="GO" id="GO:0003700">
    <property type="term" value="F:DNA-binding transcription factor activity"/>
    <property type="evidence" value="ECO:0007669"/>
    <property type="project" value="InterPro"/>
</dbReference>
<keyword evidence="8" id="KW-0032">Aminotransferase</keyword>